<dbReference type="Gene3D" id="1.20.1260.10">
    <property type="match status" value="1"/>
</dbReference>
<evidence type="ECO:0000313" key="2">
    <source>
        <dbReference type="Proteomes" id="UP000006327"/>
    </source>
</evidence>
<dbReference type="InterPro" id="IPR012347">
    <property type="entry name" value="Ferritin-like"/>
</dbReference>
<dbReference type="STRING" id="493475.GARC_2656"/>
<name>K6YN63_9ALTE</name>
<keyword evidence="2" id="KW-1185">Reference proteome</keyword>
<accession>K6YN63</accession>
<comment type="caution">
    <text evidence="1">The sequence shown here is derived from an EMBL/GenBank/DDBJ whole genome shotgun (WGS) entry which is preliminary data.</text>
</comment>
<reference evidence="1 2" key="1">
    <citation type="journal article" date="2017" name="Antonie Van Leeuwenhoek">
        <title>Rhizobium rhizosphaerae sp. nov., a novel species isolated from rice rhizosphere.</title>
        <authorList>
            <person name="Zhao J.J."/>
            <person name="Zhang J."/>
            <person name="Zhang R.J."/>
            <person name="Zhang C.W."/>
            <person name="Yin H.Q."/>
            <person name="Zhang X.X."/>
        </authorList>
    </citation>
    <scope>NUCLEOTIDE SEQUENCE [LARGE SCALE GENOMIC DNA]</scope>
    <source>
        <strain evidence="1 2">BSs20135</strain>
    </source>
</reference>
<dbReference type="RefSeq" id="WP_007620665.1">
    <property type="nucleotide sequence ID" value="NZ_BAEO01000034.1"/>
</dbReference>
<dbReference type="AlphaFoldDB" id="K6YN63"/>
<evidence type="ECO:0000313" key="1">
    <source>
        <dbReference type="EMBL" id="GAC19622.1"/>
    </source>
</evidence>
<dbReference type="OrthoDB" id="278693at2"/>
<organism evidence="1 2">
    <name type="scientific">Paraglaciecola arctica BSs20135</name>
    <dbReference type="NCBI Taxonomy" id="493475"/>
    <lineage>
        <taxon>Bacteria</taxon>
        <taxon>Pseudomonadati</taxon>
        <taxon>Pseudomonadota</taxon>
        <taxon>Gammaproteobacteria</taxon>
        <taxon>Alteromonadales</taxon>
        <taxon>Alteromonadaceae</taxon>
        <taxon>Paraglaciecola</taxon>
    </lineage>
</organism>
<dbReference type="EMBL" id="BAEO01000034">
    <property type="protein sequence ID" value="GAC19622.1"/>
    <property type="molecule type" value="Genomic_DNA"/>
</dbReference>
<proteinExistence type="predicted"/>
<dbReference type="eggNOG" id="ENOG5033E1N">
    <property type="taxonomic scope" value="Bacteria"/>
</dbReference>
<dbReference type="Proteomes" id="UP000006327">
    <property type="component" value="Unassembled WGS sequence"/>
</dbReference>
<protein>
    <submittedName>
        <fullName evidence="1">Uncharacterized protein</fullName>
    </submittedName>
</protein>
<gene>
    <name evidence="1" type="ORF">GARC_2656</name>
</gene>
<sequence length="152" mass="17797">MSNFSQVHELLLHSQQLHSRTGKFYSSLSNQANNERVKMLLNTLVKHESDLSSSLQAYINKAPDKILNTYFQFDHENNVEELFATHFEVAQVNTDDVEIMANAFDDYFCHLYSEMQQAVDCKLVQDLFENLHEHMLEEKKKLSIDIYSMLDM</sequence>